<protein>
    <submittedName>
        <fullName evidence="1">Uncharacterized protein LOC114340203</fullName>
    </submittedName>
</protein>
<organism evidence="1">
    <name type="scientific">Diabrotica virgifera virgifera</name>
    <name type="common">western corn rootworm</name>
    <dbReference type="NCBI Taxonomy" id="50390"/>
    <lineage>
        <taxon>Eukaryota</taxon>
        <taxon>Metazoa</taxon>
        <taxon>Ecdysozoa</taxon>
        <taxon>Arthropoda</taxon>
        <taxon>Hexapoda</taxon>
        <taxon>Insecta</taxon>
        <taxon>Pterygota</taxon>
        <taxon>Neoptera</taxon>
        <taxon>Endopterygota</taxon>
        <taxon>Coleoptera</taxon>
        <taxon>Polyphaga</taxon>
        <taxon>Cucujiformia</taxon>
        <taxon>Chrysomeloidea</taxon>
        <taxon>Chrysomelidae</taxon>
        <taxon>Galerucinae</taxon>
        <taxon>Diabroticina</taxon>
        <taxon>Diabroticites</taxon>
        <taxon>Diabrotica</taxon>
    </lineage>
</organism>
<dbReference type="InParanoid" id="A0A6P7GLB3"/>
<reference evidence="1" key="1">
    <citation type="submission" date="2025-08" db="UniProtKB">
        <authorList>
            <consortium name="RefSeq"/>
        </authorList>
    </citation>
    <scope>IDENTIFICATION</scope>
    <source>
        <tissue evidence="1">Whole insect</tissue>
    </source>
</reference>
<dbReference type="AlphaFoldDB" id="A0A6P7GLB3"/>
<sequence>MECCYKVFIMGQHPQKPLYKFTSEELENFTLQYFRKYVHPWELLQSWSKLPKKAVQDFEVQTLLPCYVHFNRPEWRTELEGSAPAQSSCHLCKSALENLKHMSNSVMNS</sequence>
<evidence type="ECO:0000313" key="1">
    <source>
        <dbReference type="RefSeq" id="XP_028146722.1"/>
    </source>
</evidence>
<dbReference type="RefSeq" id="XP_028146722.1">
    <property type="nucleotide sequence ID" value="XM_028290921.1"/>
</dbReference>
<accession>A0A6P7GLB3</accession>
<gene>
    <name evidence="1" type="primary">LOC114340203</name>
</gene>
<name>A0A6P7GLB3_DIAVI</name>
<proteinExistence type="predicted"/>